<dbReference type="SMART" id="SM00347">
    <property type="entry name" value="HTH_MARR"/>
    <property type="match status" value="1"/>
</dbReference>
<dbReference type="AlphaFoldDB" id="A0A366LX46"/>
<dbReference type="InterPro" id="IPR036388">
    <property type="entry name" value="WH-like_DNA-bd_sf"/>
</dbReference>
<dbReference type="Pfam" id="PF12802">
    <property type="entry name" value="MarR_2"/>
    <property type="match status" value="1"/>
</dbReference>
<gene>
    <name evidence="2" type="ORF">DP939_21325</name>
</gene>
<feature type="domain" description="HTH marR-type" evidence="1">
    <location>
        <begin position="1"/>
        <end position="117"/>
    </location>
</feature>
<dbReference type="OrthoDB" id="3173926at2"/>
<dbReference type="InterPro" id="IPR036390">
    <property type="entry name" value="WH_DNA-bd_sf"/>
</dbReference>
<dbReference type="GO" id="GO:0006950">
    <property type="term" value="P:response to stress"/>
    <property type="evidence" value="ECO:0007669"/>
    <property type="project" value="TreeGrafter"/>
</dbReference>
<sequence>MFHSATATAMGLGLTEEKAVDLLERHGPLTAGEIVKLTGLAPASVSGLIDRLAAKGFVRRVKDAADRRRVIVEIDYAYVAKYAPLFDGIARGLMELYERYTDDELSVILDFLRRATEVQTAATAALAGGEAVSSDTS</sequence>
<proteinExistence type="predicted"/>
<dbReference type="PANTHER" id="PTHR33164">
    <property type="entry name" value="TRANSCRIPTIONAL REGULATOR, MARR FAMILY"/>
    <property type="match status" value="1"/>
</dbReference>
<name>A0A366LX46_9ACTN</name>
<dbReference type="InterPro" id="IPR000835">
    <property type="entry name" value="HTH_MarR-typ"/>
</dbReference>
<evidence type="ECO:0000259" key="1">
    <source>
        <dbReference type="PROSITE" id="PS50995"/>
    </source>
</evidence>
<dbReference type="Proteomes" id="UP000253303">
    <property type="component" value="Unassembled WGS sequence"/>
</dbReference>
<dbReference type="PROSITE" id="PS50995">
    <property type="entry name" value="HTH_MARR_2"/>
    <property type="match status" value="1"/>
</dbReference>
<dbReference type="SUPFAM" id="SSF46785">
    <property type="entry name" value="Winged helix' DNA-binding domain"/>
    <property type="match status" value="1"/>
</dbReference>
<dbReference type="GO" id="GO:0003700">
    <property type="term" value="F:DNA-binding transcription factor activity"/>
    <property type="evidence" value="ECO:0007669"/>
    <property type="project" value="InterPro"/>
</dbReference>
<dbReference type="Gene3D" id="1.10.10.10">
    <property type="entry name" value="Winged helix-like DNA-binding domain superfamily/Winged helix DNA-binding domain"/>
    <property type="match status" value="1"/>
</dbReference>
<evidence type="ECO:0000313" key="2">
    <source>
        <dbReference type="EMBL" id="RBQ18130.1"/>
    </source>
</evidence>
<protein>
    <submittedName>
        <fullName evidence="2">MarR family transcriptional regulator</fullName>
    </submittedName>
</protein>
<keyword evidence="3" id="KW-1185">Reference proteome</keyword>
<dbReference type="PANTHER" id="PTHR33164:SF106">
    <property type="entry name" value="TRANSCRIPTIONAL REGULATORY PROTEIN"/>
    <property type="match status" value="1"/>
</dbReference>
<accession>A0A366LX46</accession>
<evidence type="ECO:0000313" key="3">
    <source>
        <dbReference type="Proteomes" id="UP000253303"/>
    </source>
</evidence>
<comment type="caution">
    <text evidence="2">The sequence shown here is derived from an EMBL/GenBank/DDBJ whole genome shotgun (WGS) entry which is preliminary data.</text>
</comment>
<reference evidence="2 3" key="1">
    <citation type="submission" date="2018-06" db="EMBL/GenBank/DDBJ databases">
        <title>Sphaerisporangium craniellae sp. nov., isolated from a marine sponge in the South China Sea.</title>
        <authorList>
            <person name="Li L."/>
        </authorList>
    </citation>
    <scope>NUCLEOTIDE SEQUENCE [LARGE SCALE GENOMIC DNA]</scope>
    <source>
        <strain evidence="2 3">LHW63015</strain>
    </source>
</reference>
<dbReference type="InterPro" id="IPR039422">
    <property type="entry name" value="MarR/SlyA-like"/>
</dbReference>
<dbReference type="EMBL" id="QMEY01000009">
    <property type="protein sequence ID" value="RBQ18130.1"/>
    <property type="molecule type" value="Genomic_DNA"/>
</dbReference>
<organism evidence="2 3">
    <name type="scientific">Spongiactinospora rosea</name>
    <dbReference type="NCBI Taxonomy" id="2248750"/>
    <lineage>
        <taxon>Bacteria</taxon>
        <taxon>Bacillati</taxon>
        <taxon>Actinomycetota</taxon>
        <taxon>Actinomycetes</taxon>
        <taxon>Streptosporangiales</taxon>
        <taxon>Streptosporangiaceae</taxon>
        <taxon>Spongiactinospora</taxon>
    </lineage>
</organism>